<evidence type="ECO:0000256" key="2">
    <source>
        <dbReference type="ARBA" id="ARBA00009773"/>
    </source>
</evidence>
<dbReference type="AlphaFoldDB" id="A0A1V8M6Y6"/>
<gene>
    <name evidence="7" type="ORF">AU255_05480</name>
</gene>
<evidence type="ECO:0000256" key="3">
    <source>
        <dbReference type="ARBA" id="ARBA00022692"/>
    </source>
</evidence>
<evidence type="ECO:0000256" key="4">
    <source>
        <dbReference type="ARBA" id="ARBA00022989"/>
    </source>
</evidence>
<organism evidence="7 8">
    <name type="scientific">Methyloprofundus sedimenti</name>
    <dbReference type="NCBI Taxonomy" id="1420851"/>
    <lineage>
        <taxon>Bacteria</taxon>
        <taxon>Pseudomonadati</taxon>
        <taxon>Pseudomonadota</taxon>
        <taxon>Gammaproteobacteria</taxon>
        <taxon>Methylococcales</taxon>
        <taxon>Methylococcaceae</taxon>
        <taxon>Methyloprofundus</taxon>
    </lineage>
</organism>
<comment type="caution">
    <text evidence="7">The sequence shown here is derived from an EMBL/GenBank/DDBJ whole genome shotgun (WGS) entry which is preliminary data.</text>
</comment>
<feature type="transmembrane region" description="Helical" evidence="6">
    <location>
        <begin position="7"/>
        <end position="26"/>
    </location>
</feature>
<keyword evidence="3 6" id="KW-0812">Transmembrane</keyword>
<dbReference type="OrthoDB" id="9799225at2"/>
<proteinExistence type="inferred from homology"/>
<evidence type="ECO:0000256" key="1">
    <source>
        <dbReference type="ARBA" id="ARBA00004141"/>
    </source>
</evidence>
<feature type="transmembrane region" description="Helical" evidence="6">
    <location>
        <begin position="294"/>
        <end position="320"/>
    </location>
</feature>
<feature type="transmembrane region" description="Helical" evidence="6">
    <location>
        <begin position="219"/>
        <end position="245"/>
    </location>
</feature>
<evidence type="ECO:0000256" key="6">
    <source>
        <dbReference type="SAM" id="Phobius"/>
    </source>
</evidence>
<sequence>MPTKRTPILMSLAAICIIIAGMKAAAPILNPLFLSIFIAVICLPSLAWLDKKGLSSTLAILLVILALFIIIGTLGIYIISSVNEFSQQLPYYQNNLKLQTDTLTQWLNSHGIEHAVNIDSFKEFNASKVMKFIGGLITGLGAVFADIFLIQLTVIFILFESYSLPQKIQVAFDDSNFINHSREIVARINQYLAIKAITSLVTGLLITIWLSILGIDFPILWGVIAFMFNFVPTIGSIIAAIPTVLLSLVQLGVDSSLLVALGYFLVNMLVGNIWEPRIMGRGLGLSTLVVFLSLTFWGWVFGSVGMLLSVPFTMIAKIVLEKNTDTRWISILLGSENDLPEIDSEVPTQAGL</sequence>
<comment type="similarity">
    <text evidence="2">Belongs to the autoinducer-2 exporter (AI-2E) (TC 2.A.86) family.</text>
</comment>
<evidence type="ECO:0008006" key="9">
    <source>
        <dbReference type="Google" id="ProtNLM"/>
    </source>
</evidence>
<reference evidence="7 8" key="1">
    <citation type="submission" date="2015-12" db="EMBL/GenBank/DDBJ databases">
        <authorList>
            <person name="Shamseldin A."/>
            <person name="Moawad H."/>
            <person name="Abd El-Rahim W.M."/>
            <person name="Sadowsky M.J."/>
        </authorList>
    </citation>
    <scope>NUCLEOTIDE SEQUENCE [LARGE SCALE GENOMIC DNA]</scope>
    <source>
        <strain evidence="7 8">WF1</strain>
    </source>
</reference>
<comment type="subcellular location">
    <subcellularLocation>
        <location evidence="1">Membrane</location>
        <topology evidence="1">Multi-pass membrane protein</topology>
    </subcellularLocation>
</comment>
<protein>
    <recommendedName>
        <fullName evidence="9">AI-2E family transporter</fullName>
    </recommendedName>
</protein>
<evidence type="ECO:0000313" key="8">
    <source>
        <dbReference type="Proteomes" id="UP000191980"/>
    </source>
</evidence>
<dbReference type="PANTHER" id="PTHR21716:SF64">
    <property type="entry name" value="AI-2 TRANSPORT PROTEIN TQSA"/>
    <property type="match status" value="1"/>
</dbReference>
<feature type="transmembrane region" description="Helical" evidence="6">
    <location>
        <begin position="132"/>
        <end position="159"/>
    </location>
</feature>
<keyword evidence="5 6" id="KW-0472">Membrane</keyword>
<name>A0A1V8M6Y6_9GAMM</name>
<accession>A0A1V8M6Y6</accession>
<dbReference type="InterPro" id="IPR002549">
    <property type="entry name" value="AI-2E-like"/>
</dbReference>
<keyword evidence="4 6" id="KW-1133">Transmembrane helix</keyword>
<keyword evidence="8" id="KW-1185">Reference proteome</keyword>
<dbReference type="GO" id="GO:0016020">
    <property type="term" value="C:membrane"/>
    <property type="evidence" value="ECO:0007669"/>
    <property type="project" value="UniProtKB-SubCell"/>
</dbReference>
<dbReference type="STRING" id="1420851.AU255_05480"/>
<dbReference type="PANTHER" id="PTHR21716">
    <property type="entry name" value="TRANSMEMBRANE PROTEIN"/>
    <property type="match status" value="1"/>
</dbReference>
<dbReference type="Pfam" id="PF01594">
    <property type="entry name" value="AI-2E_transport"/>
    <property type="match status" value="1"/>
</dbReference>
<evidence type="ECO:0000256" key="5">
    <source>
        <dbReference type="ARBA" id="ARBA00023136"/>
    </source>
</evidence>
<dbReference type="EMBL" id="LPUF01000001">
    <property type="protein sequence ID" value="OQK17334.1"/>
    <property type="molecule type" value="Genomic_DNA"/>
</dbReference>
<feature type="transmembrane region" description="Helical" evidence="6">
    <location>
        <begin position="58"/>
        <end position="79"/>
    </location>
</feature>
<feature type="transmembrane region" description="Helical" evidence="6">
    <location>
        <begin position="32"/>
        <end position="49"/>
    </location>
</feature>
<evidence type="ECO:0000313" key="7">
    <source>
        <dbReference type="EMBL" id="OQK17334.1"/>
    </source>
</evidence>
<dbReference type="GO" id="GO:0055085">
    <property type="term" value="P:transmembrane transport"/>
    <property type="evidence" value="ECO:0007669"/>
    <property type="project" value="TreeGrafter"/>
</dbReference>
<feature type="transmembrane region" description="Helical" evidence="6">
    <location>
        <begin position="192"/>
        <end position="213"/>
    </location>
</feature>
<dbReference type="Proteomes" id="UP000191980">
    <property type="component" value="Unassembled WGS sequence"/>
</dbReference>